<reference evidence="1 2" key="1">
    <citation type="submission" date="2019-05" db="EMBL/GenBank/DDBJ databases">
        <title>Mikania micrantha, genome provides insights into the molecular mechanism of rapid growth.</title>
        <authorList>
            <person name="Liu B."/>
        </authorList>
    </citation>
    <scope>NUCLEOTIDE SEQUENCE [LARGE SCALE GENOMIC DNA]</scope>
    <source>
        <strain evidence="1">NLD-2019</strain>
        <tissue evidence="1">Leaf</tissue>
    </source>
</reference>
<protein>
    <recommendedName>
        <fullName evidence="3">Retrotransposon gag domain-containing protein</fullName>
    </recommendedName>
</protein>
<name>A0A5N6PZN0_9ASTR</name>
<evidence type="ECO:0008006" key="3">
    <source>
        <dbReference type="Google" id="ProtNLM"/>
    </source>
</evidence>
<dbReference type="PANTHER" id="PTHR47481:SF40">
    <property type="entry name" value="RETROTRANSPOSON GAG DOMAIN-CONTAINING PROTEIN"/>
    <property type="match status" value="1"/>
</dbReference>
<proteinExistence type="predicted"/>
<dbReference type="OrthoDB" id="1680149at2759"/>
<organism evidence="1 2">
    <name type="scientific">Mikania micrantha</name>
    <name type="common">bitter vine</name>
    <dbReference type="NCBI Taxonomy" id="192012"/>
    <lineage>
        <taxon>Eukaryota</taxon>
        <taxon>Viridiplantae</taxon>
        <taxon>Streptophyta</taxon>
        <taxon>Embryophyta</taxon>
        <taxon>Tracheophyta</taxon>
        <taxon>Spermatophyta</taxon>
        <taxon>Magnoliopsida</taxon>
        <taxon>eudicotyledons</taxon>
        <taxon>Gunneridae</taxon>
        <taxon>Pentapetalae</taxon>
        <taxon>asterids</taxon>
        <taxon>campanulids</taxon>
        <taxon>Asterales</taxon>
        <taxon>Asteraceae</taxon>
        <taxon>Asteroideae</taxon>
        <taxon>Heliantheae alliance</taxon>
        <taxon>Eupatorieae</taxon>
        <taxon>Mikania</taxon>
    </lineage>
</organism>
<dbReference type="Pfam" id="PF14223">
    <property type="entry name" value="Retrotran_gag_2"/>
    <property type="match status" value="1"/>
</dbReference>
<evidence type="ECO:0000313" key="2">
    <source>
        <dbReference type="Proteomes" id="UP000326396"/>
    </source>
</evidence>
<accession>A0A5N6PZN0</accession>
<sequence length="214" mass="24043">MSTTNDNQPPNPTTSAASLHPAYSVSNIQLKIRTLDGKKVTYSSWVKLFQFHAIAYKVLSHLDGTPQPNSTAPTYAAWKELDALVSQWIYSIVSDELLTQILDTSATARDTWLKLDKIFHFNKQTRATALETQFINLKLAACASVDDYCQQLKDLANQLVDVDHPISDSRLVLQLVRGLSTEFATTAQLIHAQKADWDLARTMLHDEVIRQESQ</sequence>
<dbReference type="PANTHER" id="PTHR47481">
    <property type="match status" value="1"/>
</dbReference>
<gene>
    <name evidence="1" type="ORF">E3N88_00483</name>
</gene>
<dbReference type="Proteomes" id="UP000326396">
    <property type="component" value="Linkage Group LG1"/>
</dbReference>
<dbReference type="AlphaFoldDB" id="A0A5N6PZN0"/>
<evidence type="ECO:0000313" key="1">
    <source>
        <dbReference type="EMBL" id="KAD7477347.1"/>
    </source>
</evidence>
<dbReference type="EMBL" id="SZYD01000001">
    <property type="protein sequence ID" value="KAD7477347.1"/>
    <property type="molecule type" value="Genomic_DNA"/>
</dbReference>
<comment type="caution">
    <text evidence="1">The sequence shown here is derived from an EMBL/GenBank/DDBJ whole genome shotgun (WGS) entry which is preliminary data.</text>
</comment>
<keyword evidence="2" id="KW-1185">Reference proteome</keyword>